<evidence type="ECO:0000256" key="2">
    <source>
        <dbReference type="SAM" id="Phobius"/>
    </source>
</evidence>
<dbReference type="PIRSF" id="PIRSF021438">
    <property type="entry name" value="DltD"/>
    <property type="match status" value="1"/>
</dbReference>
<gene>
    <name evidence="3" type="primary">dltD</name>
    <name evidence="3" type="ORF">FYJ62_09870</name>
</gene>
<proteinExistence type="inferred from homology"/>
<accession>A0A6A8MGC8</accession>
<dbReference type="UniPathway" id="UPA00556"/>
<evidence type="ECO:0000313" key="4">
    <source>
        <dbReference type="Proteomes" id="UP000438120"/>
    </source>
</evidence>
<dbReference type="EMBL" id="VUMX01000045">
    <property type="protein sequence ID" value="MST87904.1"/>
    <property type="molecule type" value="Genomic_DNA"/>
</dbReference>
<evidence type="ECO:0000256" key="1">
    <source>
        <dbReference type="PIRNR" id="PIRNR021438"/>
    </source>
</evidence>
<evidence type="ECO:0000313" key="3">
    <source>
        <dbReference type="EMBL" id="MST87904.1"/>
    </source>
</evidence>
<name>A0A6A8MGC8_9LACO</name>
<dbReference type="PANTHER" id="PTHR40039:SF1">
    <property type="entry name" value="PROTEIN DLTD"/>
    <property type="match status" value="1"/>
</dbReference>
<feature type="transmembrane region" description="Helical" evidence="2">
    <location>
        <begin position="7"/>
        <end position="29"/>
    </location>
</feature>
<dbReference type="InterPro" id="IPR023896">
    <property type="entry name" value="LTA_DltD"/>
</dbReference>
<dbReference type="Proteomes" id="UP000438120">
    <property type="component" value="Unassembled WGS sequence"/>
</dbReference>
<comment type="caution">
    <text evidence="3">The sequence shown here is derived from an EMBL/GenBank/DDBJ whole genome shotgun (WGS) entry which is preliminary data.</text>
</comment>
<comment type="pathway">
    <text evidence="1">Cell wall biogenesis; lipoteichoic acid biosynthesis.</text>
</comment>
<dbReference type="GO" id="GO:0005886">
    <property type="term" value="C:plasma membrane"/>
    <property type="evidence" value="ECO:0007669"/>
    <property type="project" value="UniProtKB-UniRule"/>
</dbReference>
<organism evidence="3 4">
    <name type="scientific">Lactobacillus porci</name>
    <dbReference type="NCBI Taxonomy" id="2012477"/>
    <lineage>
        <taxon>Bacteria</taxon>
        <taxon>Bacillati</taxon>
        <taxon>Bacillota</taxon>
        <taxon>Bacilli</taxon>
        <taxon>Lactobacillales</taxon>
        <taxon>Lactobacillaceae</taxon>
        <taxon>Lactobacillus</taxon>
    </lineage>
</organism>
<dbReference type="PANTHER" id="PTHR40039">
    <property type="entry name" value="PROTEIN DLTD"/>
    <property type="match status" value="1"/>
</dbReference>
<keyword evidence="2" id="KW-1133">Transmembrane helix</keyword>
<dbReference type="AlphaFoldDB" id="A0A6A8MGC8"/>
<dbReference type="InterPro" id="IPR006998">
    <property type="entry name" value="DltD"/>
</dbReference>
<sequence>MKNSKQLWLIFGPVICAALLAVGLLSIPWERTFSAGSLYQAAASQTATVFKGKTMRQKAYKQGYVPFYGSSELSRFDNMHPTVLATKYKRDYMPFLLGGPGSQSLSQYLGMQGAASKKAVMIISPQWFTAEGQDPSAFTIYYSPLHAADFLLKAQDTEEDRYAARRLLQMPSVKDSHLIYNAALRVAAGLPVSKTQRALLIWRRRMLANEDTFFTSLQLRDRLPKIKQQGAKLPKTYSYAGLKAASEKEAAQNTKSNRFGIRDSFYKRRLNARLLRKLKGSQKKFDYIESPEYSDFELMLDQFAQDRTQVLFIIPPVNAKWRKYTGLSQKMYEEATAKMKYQMTSQGFTNIIDLTKDGGKKYFMEDTIHLGWNGWLTMDQAVRPFMAKKYVAPSYYLDDYYYTRGWRERKQVPATSLTNKQVLARLRSK</sequence>
<dbReference type="Pfam" id="PF04914">
    <property type="entry name" value="DltD"/>
    <property type="match status" value="1"/>
</dbReference>
<keyword evidence="1" id="KW-1003">Cell membrane</keyword>
<reference evidence="3 4" key="1">
    <citation type="submission" date="2019-08" db="EMBL/GenBank/DDBJ databases">
        <title>In-depth cultivation of the pig gut microbiome towards novel bacterial diversity and tailored functional studies.</title>
        <authorList>
            <person name="Wylensek D."/>
            <person name="Hitch T.C.A."/>
            <person name="Clavel T."/>
        </authorList>
    </citation>
    <scope>NUCLEOTIDE SEQUENCE [LARGE SCALE GENOMIC DNA]</scope>
    <source>
        <strain evidence="3 4">Bifido-178-WT-2B</strain>
    </source>
</reference>
<keyword evidence="1 2" id="KW-0472">Membrane</keyword>
<dbReference type="GO" id="GO:0070395">
    <property type="term" value="P:lipoteichoic acid biosynthetic process"/>
    <property type="evidence" value="ECO:0007669"/>
    <property type="project" value="UniProtKB-UniRule"/>
</dbReference>
<dbReference type="OrthoDB" id="1700484at2"/>
<comment type="similarity">
    <text evidence="1">Belongs to the DltD family.</text>
</comment>
<dbReference type="RefSeq" id="WP_154549510.1">
    <property type="nucleotide sequence ID" value="NZ_VUMX01000045.1"/>
</dbReference>
<keyword evidence="2" id="KW-0812">Transmembrane</keyword>
<protein>
    <recommendedName>
        <fullName evidence="1">Protein DltD</fullName>
    </recommendedName>
</protein>
<dbReference type="NCBIfam" id="TIGR04092">
    <property type="entry name" value="LTA_DltD"/>
    <property type="match status" value="1"/>
</dbReference>
<keyword evidence="4" id="KW-1185">Reference proteome</keyword>